<dbReference type="Proteomes" id="UP000319663">
    <property type="component" value="Unassembled WGS sequence"/>
</dbReference>
<evidence type="ECO:0000259" key="1">
    <source>
        <dbReference type="PROSITE" id="PS50181"/>
    </source>
</evidence>
<dbReference type="SUPFAM" id="SSF52047">
    <property type="entry name" value="RNI-like"/>
    <property type="match status" value="1"/>
</dbReference>
<accession>A0A507QUJ7</accession>
<dbReference type="InterPro" id="IPR032675">
    <property type="entry name" value="LRR_dom_sf"/>
</dbReference>
<dbReference type="AlphaFoldDB" id="A0A507QUJ7"/>
<dbReference type="Pfam" id="PF00646">
    <property type="entry name" value="F-box"/>
    <property type="match status" value="1"/>
</dbReference>
<sequence length="386" mass="43107">MADKLSTLPTELILIILSHLPLRSLLAFGATSRLNYERHVLSVKSLRLAVFQRRLYSMISFIQAGWVLPGDMLTFDKHPEGADVDCTVSIILPRTSHVSEDSLTYPLEGKEWRIRQLMAGRERPRSLAEMVRIQNIIFSKVLSRYGGSLCHLELMGYDLNMEGAAALGMNCGASLRHLALRFEHPHVRDGLTRPEAWFGPPPASTAWNALGGIGTCKQFGNITRLKTLILERAGITPWQLLRLVKKNPEITTLKLRTCNGAQPEFLYWLGGLAGAGDGEEDGSPEEESNQDTHAPGARLKVLWLENCTQLLSNPSEILDNRDENADTCDRGLEWVRGLKSLESLSFKKCTNIPSEYADTANRLLWHIPELILPTPLYRQKASLDSG</sequence>
<dbReference type="SUPFAM" id="SSF81383">
    <property type="entry name" value="F-box domain"/>
    <property type="match status" value="1"/>
</dbReference>
<reference evidence="2 3" key="1">
    <citation type="submission" date="2019-06" db="EMBL/GenBank/DDBJ databases">
        <title>Wine fermentation using esterase from Monascus purpureus.</title>
        <authorList>
            <person name="Geng C."/>
            <person name="Zhang Y."/>
        </authorList>
    </citation>
    <scope>NUCLEOTIDE SEQUENCE [LARGE SCALE GENOMIC DNA]</scope>
    <source>
        <strain evidence="2">HQ1</strain>
    </source>
</reference>
<protein>
    <recommendedName>
        <fullName evidence="1">F-box domain-containing protein</fullName>
    </recommendedName>
</protein>
<name>A0A507QUJ7_MONPU</name>
<dbReference type="EMBL" id="VIFY01000091">
    <property type="protein sequence ID" value="TQB70954.1"/>
    <property type="molecule type" value="Genomic_DNA"/>
</dbReference>
<dbReference type="InterPro" id="IPR036047">
    <property type="entry name" value="F-box-like_dom_sf"/>
</dbReference>
<gene>
    <name evidence="2" type="ORF">MPDQ_007967</name>
</gene>
<keyword evidence="3" id="KW-1185">Reference proteome</keyword>
<evidence type="ECO:0000313" key="3">
    <source>
        <dbReference type="Proteomes" id="UP000319663"/>
    </source>
</evidence>
<feature type="domain" description="F-box" evidence="1">
    <location>
        <begin position="2"/>
        <end position="33"/>
    </location>
</feature>
<comment type="caution">
    <text evidence="2">The sequence shown here is derived from an EMBL/GenBank/DDBJ whole genome shotgun (WGS) entry which is preliminary data.</text>
</comment>
<dbReference type="OrthoDB" id="5425556at2759"/>
<dbReference type="PROSITE" id="PS50181">
    <property type="entry name" value="FBOX"/>
    <property type="match status" value="1"/>
</dbReference>
<dbReference type="InterPro" id="IPR001810">
    <property type="entry name" value="F-box_dom"/>
</dbReference>
<evidence type="ECO:0000313" key="2">
    <source>
        <dbReference type="EMBL" id="TQB70954.1"/>
    </source>
</evidence>
<dbReference type="Gene3D" id="1.20.1280.50">
    <property type="match status" value="1"/>
</dbReference>
<organism evidence="2 3">
    <name type="scientific">Monascus purpureus</name>
    <name type="common">Red mold</name>
    <name type="synonym">Monascus anka</name>
    <dbReference type="NCBI Taxonomy" id="5098"/>
    <lineage>
        <taxon>Eukaryota</taxon>
        <taxon>Fungi</taxon>
        <taxon>Dikarya</taxon>
        <taxon>Ascomycota</taxon>
        <taxon>Pezizomycotina</taxon>
        <taxon>Eurotiomycetes</taxon>
        <taxon>Eurotiomycetidae</taxon>
        <taxon>Eurotiales</taxon>
        <taxon>Aspergillaceae</taxon>
        <taxon>Monascus</taxon>
    </lineage>
</organism>
<dbReference type="CDD" id="cd09917">
    <property type="entry name" value="F-box_SF"/>
    <property type="match status" value="1"/>
</dbReference>
<proteinExistence type="predicted"/>
<dbReference type="Gene3D" id="3.80.10.10">
    <property type="entry name" value="Ribonuclease Inhibitor"/>
    <property type="match status" value="1"/>
</dbReference>